<dbReference type="Pfam" id="PF12849">
    <property type="entry name" value="PBP_like_2"/>
    <property type="match status" value="1"/>
</dbReference>
<dbReference type="PANTHER" id="PTHR30570">
    <property type="entry name" value="PERIPLASMIC PHOSPHATE BINDING COMPONENT OF PHOSPHATE ABC TRANSPORTER"/>
    <property type="match status" value="1"/>
</dbReference>
<dbReference type="EMBL" id="JACHIU010000001">
    <property type="protein sequence ID" value="MBB6475137.1"/>
    <property type="molecule type" value="Genomic_DNA"/>
</dbReference>
<keyword evidence="2" id="KW-1133">Transmembrane helix</keyword>
<gene>
    <name evidence="4" type="ORF">BJ992_004568</name>
</gene>
<evidence type="ECO:0000256" key="2">
    <source>
        <dbReference type="SAM" id="Phobius"/>
    </source>
</evidence>
<dbReference type="InterPro" id="IPR050811">
    <property type="entry name" value="Phosphate_ABC_transporter"/>
</dbReference>
<evidence type="ECO:0000313" key="5">
    <source>
        <dbReference type="Proteomes" id="UP000555564"/>
    </source>
</evidence>
<evidence type="ECO:0000256" key="1">
    <source>
        <dbReference type="ARBA" id="ARBA00022729"/>
    </source>
</evidence>
<dbReference type="InterPro" id="IPR024370">
    <property type="entry name" value="PBP_domain"/>
</dbReference>
<feature type="domain" description="PBP" evidence="3">
    <location>
        <begin position="270"/>
        <end position="527"/>
    </location>
</feature>
<dbReference type="SUPFAM" id="SSF53850">
    <property type="entry name" value="Periplasmic binding protein-like II"/>
    <property type="match status" value="1"/>
</dbReference>
<keyword evidence="1" id="KW-0732">Signal</keyword>
<sequence>MAVLEWLARVVDFIGGAGPVLFSIVLLIATPYFDRLLVRRKRLAFRVLYNSKIGLGPETLHDGGDPARSGPPQLRQVLRLVDRMSMVVIRIRNNGSYDIGPDDFDTPLSFTFGGRVVWNARVSEASTPELRARLREGLRFFSTEENPPPRDDLRTVRQRLSERMTRWLGASNGQDIAEPHWLGVRVDGLRLRPGQKAKLVVVLREPGEAGDGDVTKTVDQYGKLRDTGLIKDEGTRRRFTLSRVSGVFAAVLTVLLVLSQVTDPPPAAGTVACASGTLRIEGSTVFMPAMEVIRDQYVQACGDGARITLNGNGSRDGVRGIVEAGPGEAAERLAFSDGTSQFHDRLHSEKIAIVVYYVVVNSDVKLTTLSTADLRKIYDGTWTDWSQVPGAVSGSLPIRIVGRGENSGTRKLFQQQVLDGASEGPISSDLCLEKDRDPRSPTIRCEREHNSEIVQKIADIPGAIGYSDAQSLVESRRANRVTALTLDGRAFDASTAVDTGYPLWTVEYAYTKSPPPPGTLAASFLAFTRHHPLSRTTLTDAGFRPCTTPEGPLQLCTLR</sequence>
<dbReference type="PANTHER" id="PTHR30570:SF1">
    <property type="entry name" value="PHOSPHATE-BINDING PROTEIN PSTS"/>
    <property type="match status" value="1"/>
</dbReference>
<accession>A0A7X0IK35</accession>
<organism evidence="4 5">
    <name type="scientific">Sphaerisporangium rubeum</name>
    <dbReference type="NCBI Taxonomy" id="321317"/>
    <lineage>
        <taxon>Bacteria</taxon>
        <taxon>Bacillati</taxon>
        <taxon>Actinomycetota</taxon>
        <taxon>Actinomycetes</taxon>
        <taxon>Streptosporangiales</taxon>
        <taxon>Streptosporangiaceae</taxon>
        <taxon>Sphaerisporangium</taxon>
    </lineage>
</organism>
<evidence type="ECO:0000313" key="4">
    <source>
        <dbReference type="EMBL" id="MBB6475137.1"/>
    </source>
</evidence>
<dbReference type="AlphaFoldDB" id="A0A7X0IK35"/>
<proteinExistence type="predicted"/>
<feature type="transmembrane region" description="Helical" evidence="2">
    <location>
        <begin position="6"/>
        <end position="33"/>
    </location>
</feature>
<dbReference type="RefSeq" id="WP_221474935.1">
    <property type="nucleotide sequence ID" value="NZ_BAAALO010000076.1"/>
</dbReference>
<protein>
    <submittedName>
        <fullName evidence="4">ABC-type phosphate transport system substrate-binding protein</fullName>
    </submittedName>
</protein>
<name>A0A7X0IK35_9ACTN</name>
<comment type="caution">
    <text evidence="4">The sequence shown here is derived from an EMBL/GenBank/DDBJ whole genome shotgun (WGS) entry which is preliminary data.</text>
</comment>
<feature type="transmembrane region" description="Helical" evidence="2">
    <location>
        <begin position="240"/>
        <end position="258"/>
    </location>
</feature>
<keyword evidence="2" id="KW-0812">Transmembrane</keyword>
<dbReference type="Gene3D" id="3.40.190.10">
    <property type="entry name" value="Periplasmic binding protein-like II"/>
    <property type="match status" value="2"/>
</dbReference>
<dbReference type="Proteomes" id="UP000555564">
    <property type="component" value="Unassembled WGS sequence"/>
</dbReference>
<keyword evidence="5" id="KW-1185">Reference proteome</keyword>
<evidence type="ECO:0000259" key="3">
    <source>
        <dbReference type="Pfam" id="PF12849"/>
    </source>
</evidence>
<reference evidence="4 5" key="1">
    <citation type="submission" date="2020-08" db="EMBL/GenBank/DDBJ databases">
        <title>Sequencing the genomes of 1000 actinobacteria strains.</title>
        <authorList>
            <person name="Klenk H.-P."/>
        </authorList>
    </citation>
    <scope>NUCLEOTIDE SEQUENCE [LARGE SCALE GENOMIC DNA]</scope>
    <source>
        <strain evidence="4 5">DSM 44936</strain>
    </source>
</reference>
<keyword evidence="2" id="KW-0472">Membrane</keyword>